<organism evidence="2 3">
    <name type="scientific">Daphnia pulex</name>
    <name type="common">Water flea</name>
    <dbReference type="NCBI Taxonomy" id="6669"/>
    <lineage>
        <taxon>Eukaryota</taxon>
        <taxon>Metazoa</taxon>
        <taxon>Ecdysozoa</taxon>
        <taxon>Arthropoda</taxon>
        <taxon>Crustacea</taxon>
        <taxon>Branchiopoda</taxon>
        <taxon>Diplostraca</taxon>
        <taxon>Cladocera</taxon>
        <taxon>Anomopoda</taxon>
        <taxon>Daphniidae</taxon>
        <taxon>Daphnia</taxon>
    </lineage>
</organism>
<accession>E9GW84</accession>
<evidence type="ECO:0000256" key="1">
    <source>
        <dbReference type="SAM" id="MobiDB-lite"/>
    </source>
</evidence>
<gene>
    <name evidence="2" type="ORF">DAPPUDRAFT_249245</name>
</gene>
<reference evidence="2 3" key="1">
    <citation type="journal article" date="2011" name="Science">
        <title>The ecoresponsive genome of Daphnia pulex.</title>
        <authorList>
            <person name="Colbourne J.K."/>
            <person name="Pfrender M.E."/>
            <person name="Gilbert D."/>
            <person name="Thomas W.K."/>
            <person name="Tucker A."/>
            <person name="Oakley T.H."/>
            <person name="Tokishita S."/>
            <person name="Aerts A."/>
            <person name="Arnold G.J."/>
            <person name="Basu M.K."/>
            <person name="Bauer D.J."/>
            <person name="Caceres C.E."/>
            <person name="Carmel L."/>
            <person name="Casola C."/>
            <person name="Choi J.H."/>
            <person name="Detter J.C."/>
            <person name="Dong Q."/>
            <person name="Dusheyko S."/>
            <person name="Eads B.D."/>
            <person name="Frohlich T."/>
            <person name="Geiler-Samerotte K.A."/>
            <person name="Gerlach D."/>
            <person name="Hatcher P."/>
            <person name="Jogdeo S."/>
            <person name="Krijgsveld J."/>
            <person name="Kriventseva E.V."/>
            <person name="Kultz D."/>
            <person name="Laforsch C."/>
            <person name="Lindquist E."/>
            <person name="Lopez J."/>
            <person name="Manak J.R."/>
            <person name="Muller J."/>
            <person name="Pangilinan J."/>
            <person name="Patwardhan R.P."/>
            <person name="Pitluck S."/>
            <person name="Pritham E.J."/>
            <person name="Rechtsteiner A."/>
            <person name="Rho M."/>
            <person name="Rogozin I.B."/>
            <person name="Sakarya O."/>
            <person name="Salamov A."/>
            <person name="Schaack S."/>
            <person name="Shapiro H."/>
            <person name="Shiga Y."/>
            <person name="Skalitzky C."/>
            <person name="Smith Z."/>
            <person name="Souvorov A."/>
            <person name="Sung W."/>
            <person name="Tang Z."/>
            <person name="Tsuchiya D."/>
            <person name="Tu H."/>
            <person name="Vos H."/>
            <person name="Wang M."/>
            <person name="Wolf Y.I."/>
            <person name="Yamagata H."/>
            <person name="Yamada T."/>
            <person name="Ye Y."/>
            <person name="Shaw J.R."/>
            <person name="Andrews J."/>
            <person name="Crease T.J."/>
            <person name="Tang H."/>
            <person name="Lucas S.M."/>
            <person name="Robertson H.M."/>
            <person name="Bork P."/>
            <person name="Koonin E.V."/>
            <person name="Zdobnov E.M."/>
            <person name="Grigoriev I.V."/>
            <person name="Lynch M."/>
            <person name="Boore J.L."/>
        </authorList>
    </citation>
    <scope>NUCLEOTIDE SEQUENCE [LARGE SCALE GENOMIC DNA]</scope>
</reference>
<sequence length="141" mass="15834">MELYEPARRKSHLHKLAVREKECLERSVCSSYLASIPGERIEMKSQHATTTTKLIGRDTGQRRTGKQRTRTTNSSQAKEEEGELLGEPSYFISTRPPVLMSCDDELSNHYRSQTSGSHNDKEANGKIQKDNGVGFLEGIGH</sequence>
<protein>
    <submittedName>
        <fullName evidence="2">Uncharacterized protein</fullName>
    </submittedName>
</protein>
<keyword evidence="3" id="KW-1185">Reference proteome</keyword>
<dbReference type="HOGENOM" id="CLU_1827251_0_0_1"/>
<dbReference type="InParanoid" id="E9GW84"/>
<dbReference type="AlphaFoldDB" id="E9GW84"/>
<evidence type="ECO:0000313" key="3">
    <source>
        <dbReference type="Proteomes" id="UP000000305"/>
    </source>
</evidence>
<dbReference type="KEGG" id="dpx:DAPPUDRAFT_249245"/>
<evidence type="ECO:0000313" key="2">
    <source>
        <dbReference type="EMBL" id="EFX76304.1"/>
    </source>
</evidence>
<feature type="compositionally biased region" description="Basic and acidic residues" evidence="1">
    <location>
        <begin position="118"/>
        <end position="129"/>
    </location>
</feature>
<feature type="region of interest" description="Disordered" evidence="1">
    <location>
        <begin position="43"/>
        <end position="141"/>
    </location>
</feature>
<proteinExistence type="predicted"/>
<name>E9GW84_DAPPU</name>
<dbReference type="EMBL" id="GL732569">
    <property type="protein sequence ID" value="EFX76304.1"/>
    <property type="molecule type" value="Genomic_DNA"/>
</dbReference>
<dbReference type="Proteomes" id="UP000000305">
    <property type="component" value="Unassembled WGS sequence"/>
</dbReference>